<sequence>MSSSQEVVASLSHSLPLFIIEEYEKLLAIINIKLPPNPSQGPSHRFWDLFNAHAAQKGSSLEVAVTYLYTILNGLEWKELAKLKAFIKNDVKVDVKVTEALTRVKNDLPKRIIDLGDQLGEYQLSRYRLAVSVLTNRDLISPGVPFNEVYEDILLKKCGSYPVAIAFIIGVLERSGWGDTRRLKPFADRSVDFNTRFSKVDLCLTVADYYGNMSDRDFSSAKVYTSAVHLKNLSVSNKNRIEFTLLLMKRNVISVGDVSKIEDKVRYPIFFKEYKKRTENLLKEMNPQHMVTPEQQQDTHLYTTTTELSESTASECTEDSQSIEQPSITVSHRTMTAAATSLETTQSSGTTVSSYCSSSTDSDPLDAAPVMMKVVKFLKPFESQWHLIGVSLELKVDKLVMIDYRNNSSCLATVLNAWKSSPGSVPYTWRSVIEVLEALGDDGSVKREIENFLLKQ</sequence>
<accession>A0AAN0JGI6</accession>
<proteinExistence type="predicted"/>
<dbReference type="GeneID" id="109584695"/>
<evidence type="ECO:0000313" key="1">
    <source>
        <dbReference type="EnsemblMetazoa" id="XP_019856074.1"/>
    </source>
</evidence>
<dbReference type="RefSeq" id="XP_019856074.1">
    <property type="nucleotide sequence ID" value="XM_020000515.1"/>
</dbReference>
<dbReference type="EnsemblMetazoa" id="XM_020000515.1">
    <property type="protein sequence ID" value="XP_019856074.1"/>
    <property type="gene ID" value="LOC109584695"/>
</dbReference>
<evidence type="ECO:0008006" key="3">
    <source>
        <dbReference type="Google" id="ProtNLM"/>
    </source>
</evidence>
<organism evidence="1 2">
    <name type="scientific">Amphimedon queenslandica</name>
    <name type="common">Sponge</name>
    <dbReference type="NCBI Taxonomy" id="400682"/>
    <lineage>
        <taxon>Eukaryota</taxon>
        <taxon>Metazoa</taxon>
        <taxon>Porifera</taxon>
        <taxon>Demospongiae</taxon>
        <taxon>Heteroscleromorpha</taxon>
        <taxon>Haplosclerida</taxon>
        <taxon>Niphatidae</taxon>
        <taxon>Amphimedon</taxon>
    </lineage>
</organism>
<protein>
    <recommendedName>
        <fullName evidence="3">Death domain-containing protein</fullName>
    </recommendedName>
</protein>
<dbReference type="AlphaFoldDB" id="A0AAN0JGI6"/>
<dbReference type="Proteomes" id="UP000007879">
    <property type="component" value="Unassembled WGS sequence"/>
</dbReference>
<keyword evidence="2" id="KW-1185">Reference proteome</keyword>
<name>A0AAN0JGI6_AMPQE</name>
<reference evidence="2" key="1">
    <citation type="journal article" date="2010" name="Nature">
        <title>The Amphimedon queenslandica genome and the evolution of animal complexity.</title>
        <authorList>
            <person name="Srivastava M."/>
            <person name="Simakov O."/>
            <person name="Chapman J."/>
            <person name="Fahey B."/>
            <person name="Gauthier M.E."/>
            <person name="Mitros T."/>
            <person name="Richards G.S."/>
            <person name="Conaco C."/>
            <person name="Dacre M."/>
            <person name="Hellsten U."/>
            <person name="Larroux C."/>
            <person name="Putnam N.H."/>
            <person name="Stanke M."/>
            <person name="Adamska M."/>
            <person name="Darling A."/>
            <person name="Degnan S.M."/>
            <person name="Oakley T.H."/>
            <person name="Plachetzki D.C."/>
            <person name="Zhai Y."/>
            <person name="Adamski M."/>
            <person name="Calcino A."/>
            <person name="Cummins S.F."/>
            <person name="Goodstein D.M."/>
            <person name="Harris C."/>
            <person name="Jackson D.J."/>
            <person name="Leys S.P."/>
            <person name="Shu S."/>
            <person name="Woodcroft B.J."/>
            <person name="Vervoort M."/>
            <person name="Kosik K.S."/>
            <person name="Manning G."/>
            <person name="Degnan B.M."/>
            <person name="Rokhsar D.S."/>
        </authorList>
    </citation>
    <scope>NUCLEOTIDE SEQUENCE [LARGE SCALE GENOMIC DNA]</scope>
</reference>
<evidence type="ECO:0000313" key="2">
    <source>
        <dbReference type="Proteomes" id="UP000007879"/>
    </source>
</evidence>
<dbReference type="KEGG" id="aqu:109584695"/>
<reference evidence="1" key="2">
    <citation type="submission" date="2024-06" db="UniProtKB">
        <authorList>
            <consortium name="EnsemblMetazoa"/>
        </authorList>
    </citation>
    <scope>IDENTIFICATION</scope>
</reference>